<dbReference type="Pfam" id="PF04367">
    <property type="entry name" value="DUF502"/>
    <property type="match status" value="1"/>
</dbReference>
<accession>A0A7U7ET64</accession>
<dbReference type="InterPro" id="IPR007462">
    <property type="entry name" value="COV1-like"/>
</dbReference>
<feature type="transmembrane region" description="Helical" evidence="1">
    <location>
        <begin position="12"/>
        <end position="34"/>
    </location>
</feature>
<keyword evidence="1" id="KW-1133">Transmembrane helix</keyword>
<dbReference type="AlphaFoldDB" id="A0A7U7ET64"/>
<keyword evidence="1" id="KW-0812">Transmembrane</keyword>
<evidence type="ECO:0000313" key="2">
    <source>
        <dbReference type="EMBL" id="CAD5110257.1"/>
    </source>
</evidence>
<feature type="transmembrane region" description="Helical" evidence="1">
    <location>
        <begin position="64"/>
        <end position="88"/>
    </location>
</feature>
<reference evidence="2 3" key="1">
    <citation type="submission" date="2020-08" db="EMBL/GenBank/DDBJ databases">
        <authorList>
            <person name="Criscuolo A."/>
        </authorList>
    </citation>
    <scope>NUCLEOTIDE SEQUENCE [LARGE SCALE GENOMIC DNA]</scope>
    <source>
        <strain evidence="2">CIP111764</strain>
    </source>
</reference>
<dbReference type="PANTHER" id="PTHR31876:SF26">
    <property type="entry name" value="PROTEIN LIKE COV 2"/>
    <property type="match status" value="1"/>
</dbReference>
<proteinExistence type="predicted"/>
<keyword evidence="3" id="KW-1185">Reference proteome</keyword>
<dbReference type="RefSeq" id="WP_187673569.1">
    <property type="nucleotide sequence ID" value="NZ_CAJFCI010000084.1"/>
</dbReference>
<keyword evidence="1" id="KW-0472">Membrane</keyword>
<dbReference type="Proteomes" id="UP000583387">
    <property type="component" value="Unassembled WGS sequence"/>
</dbReference>
<name>A0A7U7ET64_9GAMM</name>
<dbReference type="EMBL" id="CAJFCI010000084">
    <property type="protein sequence ID" value="CAD5110257.1"/>
    <property type="molecule type" value="Genomic_DNA"/>
</dbReference>
<gene>
    <name evidence="2" type="ORF">PSEWESI4_04576</name>
</gene>
<organism evidence="2 3">
    <name type="scientific">Zestomonas carbonaria</name>
    <dbReference type="NCBI Taxonomy" id="2762745"/>
    <lineage>
        <taxon>Bacteria</taxon>
        <taxon>Pseudomonadati</taxon>
        <taxon>Pseudomonadota</taxon>
        <taxon>Gammaproteobacteria</taxon>
        <taxon>Pseudomonadales</taxon>
        <taxon>Pseudomonadaceae</taxon>
        <taxon>Zestomonas</taxon>
    </lineage>
</organism>
<evidence type="ECO:0000256" key="1">
    <source>
        <dbReference type="SAM" id="Phobius"/>
    </source>
</evidence>
<comment type="caution">
    <text evidence="2">The sequence shown here is derived from an EMBL/GenBank/DDBJ whole genome shotgun (WGS) entry which is preliminary data.</text>
</comment>
<dbReference type="PANTHER" id="PTHR31876">
    <property type="entry name" value="COV-LIKE PROTEIN 1"/>
    <property type="match status" value="1"/>
</dbReference>
<evidence type="ECO:0000313" key="3">
    <source>
        <dbReference type="Proteomes" id="UP000583387"/>
    </source>
</evidence>
<sequence length="220" mass="23596">MLKKSFQSVLTTWFAGLLVLLPLTLTLILLAWLFGLLNSLVGPSTVIGRLFAALGQPFSSSPSLSYLLGTLVLLAAIYALGLAVQLGLKRPLARMTDVTLRRIPVFNKLYNLAERFVALLDKKEGADIEAMSPVWCFFGGKGVAVLALLPNPEPVEIDGRSYFAVLVPTAPIPVGGGLLYVPIDWVKPANMGIDAFTSIYVSMGINPPRVAAVEADAARE</sequence>
<protein>
    <recommendedName>
        <fullName evidence="4">DUF502 domain-containing protein</fullName>
    </recommendedName>
</protein>
<evidence type="ECO:0008006" key="4">
    <source>
        <dbReference type="Google" id="ProtNLM"/>
    </source>
</evidence>